<dbReference type="OrthoDB" id="206471at2157"/>
<dbReference type="EMBL" id="FNPB01000011">
    <property type="protein sequence ID" value="SDY31849.1"/>
    <property type="molecule type" value="Genomic_DNA"/>
</dbReference>
<dbReference type="Pfam" id="PF21818">
    <property type="entry name" value="DUF6884"/>
    <property type="match status" value="1"/>
</dbReference>
<feature type="region of interest" description="Disordered" evidence="1">
    <location>
        <begin position="1"/>
        <end position="25"/>
    </location>
</feature>
<feature type="domain" description="DUF6884" evidence="2">
    <location>
        <begin position="79"/>
        <end position="140"/>
    </location>
</feature>
<accession>A0A1H3IX30</accession>
<gene>
    <name evidence="3" type="ORF">SAMN04487946_11127</name>
</gene>
<dbReference type="RefSeq" id="WP_089768496.1">
    <property type="nucleotide sequence ID" value="NZ_FNPB01000011.1"/>
</dbReference>
<feature type="compositionally biased region" description="Polar residues" evidence="1">
    <location>
        <begin position="1"/>
        <end position="12"/>
    </location>
</feature>
<proteinExistence type="predicted"/>
<evidence type="ECO:0000313" key="4">
    <source>
        <dbReference type="Proteomes" id="UP000199170"/>
    </source>
</evidence>
<evidence type="ECO:0000259" key="2">
    <source>
        <dbReference type="Pfam" id="PF21818"/>
    </source>
</evidence>
<keyword evidence="4" id="KW-1185">Reference proteome</keyword>
<protein>
    <recommendedName>
        <fullName evidence="2">DUF6884 domain-containing protein</fullName>
    </recommendedName>
</protein>
<reference evidence="4" key="1">
    <citation type="submission" date="2016-10" db="EMBL/GenBank/DDBJ databases">
        <authorList>
            <person name="Varghese N."/>
            <person name="Submissions S."/>
        </authorList>
    </citation>
    <scope>NUCLEOTIDE SEQUENCE [LARGE SCALE GENOMIC DNA]</scope>
    <source>
        <strain evidence="4">CGMCC 1.10118</strain>
    </source>
</reference>
<dbReference type="Proteomes" id="UP000199170">
    <property type="component" value="Unassembled WGS sequence"/>
</dbReference>
<dbReference type="InterPro" id="IPR049251">
    <property type="entry name" value="DUF6884"/>
</dbReference>
<evidence type="ECO:0000313" key="3">
    <source>
        <dbReference type="EMBL" id="SDY31849.1"/>
    </source>
</evidence>
<organism evidence="3 4">
    <name type="scientific">Halobellus clavatus</name>
    <dbReference type="NCBI Taxonomy" id="660517"/>
    <lineage>
        <taxon>Archaea</taxon>
        <taxon>Methanobacteriati</taxon>
        <taxon>Methanobacteriota</taxon>
        <taxon>Stenosarchaea group</taxon>
        <taxon>Halobacteria</taxon>
        <taxon>Halobacteriales</taxon>
        <taxon>Haloferacaceae</taxon>
        <taxon>Halobellus</taxon>
    </lineage>
</organism>
<dbReference type="AlphaFoldDB" id="A0A1H3IX30"/>
<dbReference type="STRING" id="660517.SAMN04487946_11127"/>
<sequence length="283" mass="31727">MSISPAQPSVESANEPAFPTGERSQLSDLSDIYEHGALALIGCGAAKRDPTNDDDIRVASVRPDESFGPDWRDETGPAWKARDLYTSNYFGLKKQFARRITGVEGGRDGASPWAILSAKHHVLMPWEDVKYYNKSIDELGGDETNPDHRDDNPYGLRRPDGREIVTELDQWTRLVAFGLVKWIAPFRAVRDTPETTNAQTLFILAGQDYINPLRDHGVFKYGISRMTGNPNQLTEFPLEPRFLFEEINNDGIGDQMSWLSDAVNRLDEPAAPTDQVTFEGWSP</sequence>
<name>A0A1H3IX30_9EURY</name>
<evidence type="ECO:0000256" key="1">
    <source>
        <dbReference type="SAM" id="MobiDB-lite"/>
    </source>
</evidence>